<comment type="caution">
    <text evidence="2">The sequence shown here is derived from an EMBL/GenBank/DDBJ whole genome shotgun (WGS) entry which is preliminary data.</text>
</comment>
<feature type="compositionally biased region" description="Polar residues" evidence="1">
    <location>
        <begin position="177"/>
        <end position="189"/>
    </location>
</feature>
<dbReference type="EMBL" id="JASNWA010000003">
    <property type="protein sequence ID" value="KAK3178760.1"/>
    <property type="molecule type" value="Genomic_DNA"/>
</dbReference>
<sequence>MATGLPATRPDWKKAIKAGNIRIGPLSSADSFQSGSKFSMNDFLRLRIIHQSQLDPSYLYEHYLPKKSVTRITKVFNKNVEIQTLRQLLSDSKKIESWNVEDASKAARFAVGLEHLYVIVSTPPKPRDPEDETGQDTDLSKITNSPQVARELRKPDKGNIDLSGKISKLNLKRPQDVQPQTPQNKSIFSTGEEYDDTPLAFRSASTTISIPSPMNQDLSQAVESHKREMFQLTGDEQTVNACLVDLLIPIASILGSRGRVRFDRESFQVLKRDATDGKALFEACVDGLIMNEDGKTIQAFMEVKRELRSLKKNVRMQEGAQMAAFVYSQGKTGKESRYEVFCFPSCFARHANNSSA</sequence>
<feature type="compositionally biased region" description="Polar residues" evidence="1">
    <location>
        <begin position="136"/>
        <end position="147"/>
    </location>
</feature>
<gene>
    <name evidence="2" type="ORF">OEA41_000897</name>
</gene>
<dbReference type="AlphaFoldDB" id="A0AAD9ZGW8"/>
<evidence type="ECO:0000256" key="1">
    <source>
        <dbReference type="SAM" id="MobiDB-lite"/>
    </source>
</evidence>
<keyword evidence="3" id="KW-1185">Reference proteome</keyword>
<dbReference type="Proteomes" id="UP001276659">
    <property type="component" value="Unassembled WGS sequence"/>
</dbReference>
<feature type="region of interest" description="Disordered" evidence="1">
    <location>
        <begin position="169"/>
        <end position="192"/>
    </location>
</feature>
<reference evidence="2" key="1">
    <citation type="submission" date="2022-11" db="EMBL/GenBank/DDBJ databases">
        <title>Chromosomal genome sequence assembly and mating type (MAT) locus characterization of the leprose asexual lichenized fungus Lepraria neglecta (Nyl.) Erichsen.</title>
        <authorList>
            <person name="Allen J.L."/>
            <person name="Pfeffer B."/>
        </authorList>
    </citation>
    <scope>NUCLEOTIDE SEQUENCE</scope>
    <source>
        <strain evidence="2">Allen 5258</strain>
    </source>
</reference>
<organism evidence="2 3">
    <name type="scientific">Lepraria neglecta</name>
    <dbReference type="NCBI Taxonomy" id="209136"/>
    <lineage>
        <taxon>Eukaryota</taxon>
        <taxon>Fungi</taxon>
        <taxon>Dikarya</taxon>
        <taxon>Ascomycota</taxon>
        <taxon>Pezizomycotina</taxon>
        <taxon>Lecanoromycetes</taxon>
        <taxon>OSLEUM clade</taxon>
        <taxon>Lecanoromycetidae</taxon>
        <taxon>Lecanorales</taxon>
        <taxon>Lecanorineae</taxon>
        <taxon>Stereocaulaceae</taxon>
        <taxon>Lepraria</taxon>
    </lineage>
</organism>
<feature type="region of interest" description="Disordered" evidence="1">
    <location>
        <begin position="121"/>
        <end position="149"/>
    </location>
</feature>
<accession>A0AAD9ZGW8</accession>
<name>A0AAD9ZGW8_9LECA</name>
<proteinExistence type="predicted"/>
<protein>
    <submittedName>
        <fullName evidence="2">Uncharacterized protein</fullName>
    </submittedName>
</protein>
<evidence type="ECO:0000313" key="3">
    <source>
        <dbReference type="Proteomes" id="UP001276659"/>
    </source>
</evidence>
<evidence type="ECO:0000313" key="2">
    <source>
        <dbReference type="EMBL" id="KAK3178760.1"/>
    </source>
</evidence>